<dbReference type="GO" id="GO:0034063">
    <property type="term" value="P:stress granule assembly"/>
    <property type="evidence" value="ECO:0007669"/>
    <property type="project" value="TreeGrafter"/>
</dbReference>
<feature type="compositionally biased region" description="Polar residues" evidence="1">
    <location>
        <begin position="249"/>
        <end position="269"/>
    </location>
</feature>
<proteinExistence type="predicted"/>
<sequence>MMKNQNGGWVNMARINEECFVYAMTCLLGEDVTVALDDGSSLKGVFQGFDPTTKGNGRIADIALSNSKVATENDEDNKSNGRPMIVLGSQYSYIRGRVTSKYQNHFLGASRPSRKFKTDDEIVASKPRQTHEKLVEWRSDTQLDKDAEVGTKWNQFEVNSKQFGVTSTYDENQYTTPLDLSTIPAHVQDRAQEIEKEITASEDAIAFEKFDNMMEEREEDGTVNQESVQLVQKTISKYNRDNKRKERMNMQNKRQGTTEENATQNRDTATKQQHQIVSCFACTCNLECQRAQFGTRFKQARE</sequence>
<evidence type="ECO:0000313" key="3">
    <source>
        <dbReference type="EMBL" id="KAK2196376.1"/>
    </source>
</evidence>
<dbReference type="InterPro" id="IPR045117">
    <property type="entry name" value="ATXN2-like"/>
</dbReference>
<dbReference type="GO" id="GO:0010494">
    <property type="term" value="C:cytoplasmic stress granule"/>
    <property type="evidence" value="ECO:0007669"/>
    <property type="project" value="TreeGrafter"/>
</dbReference>
<dbReference type="GO" id="GO:0003729">
    <property type="term" value="F:mRNA binding"/>
    <property type="evidence" value="ECO:0007669"/>
    <property type="project" value="TreeGrafter"/>
</dbReference>
<dbReference type="Proteomes" id="UP001214638">
    <property type="component" value="Unassembled WGS sequence"/>
</dbReference>
<dbReference type="PANTHER" id="PTHR12854:SF7">
    <property type="entry name" value="ATAXIN-2 HOMOLOG"/>
    <property type="match status" value="1"/>
</dbReference>
<reference evidence="3" key="1">
    <citation type="journal article" date="2023" name="Nat. Microbiol.">
        <title>Babesia duncani multi-omics identifies virulence factors and drug targets.</title>
        <authorList>
            <person name="Singh P."/>
            <person name="Lonardi S."/>
            <person name="Liang Q."/>
            <person name="Vydyam P."/>
            <person name="Khabirova E."/>
            <person name="Fang T."/>
            <person name="Gihaz S."/>
            <person name="Thekkiniath J."/>
            <person name="Munshi M."/>
            <person name="Abel S."/>
            <person name="Ciampossin L."/>
            <person name="Batugedara G."/>
            <person name="Gupta M."/>
            <person name="Lu X.M."/>
            <person name="Lenz T."/>
            <person name="Chakravarty S."/>
            <person name="Cornillot E."/>
            <person name="Hu Y."/>
            <person name="Ma W."/>
            <person name="Gonzalez L.M."/>
            <person name="Sanchez S."/>
            <person name="Estrada K."/>
            <person name="Sanchez-Flores A."/>
            <person name="Montero E."/>
            <person name="Harb O.S."/>
            <person name="Le Roch K.G."/>
            <person name="Mamoun C.B."/>
        </authorList>
    </citation>
    <scope>NUCLEOTIDE SEQUENCE</scope>
    <source>
        <strain evidence="3">WA1</strain>
    </source>
</reference>
<evidence type="ECO:0000256" key="1">
    <source>
        <dbReference type="SAM" id="MobiDB-lite"/>
    </source>
</evidence>
<evidence type="ECO:0000259" key="2">
    <source>
        <dbReference type="SMART" id="SM01272"/>
    </source>
</evidence>
<protein>
    <submittedName>
        <fullName evidence="3">Bifunctional Ataxin2-like/LsmAD domain/Ataxin 2</fullName>
    </submittedName>
</protein>
<dbReference type="SMART" id="SM01272">
    <property type="entry name" value="LsmAD"/>
    <property type="match status" value="1"/>
</dbReference>
<name>A0AAD9UNY0_9APIC</name>
<dbReference type="InterPro" id="IPR009604">
    <property type="entry name" value="LsmAD_domain"/>
</dbReference>
<feature type="region of interest" description="Disordered" evidence="1">
    <location>
        <begin position="238"/>
        <end position="269"/>
    </location>
</feature>
<organism evidence="3 4">
    <name type="scientific">Babesia duncani</name>
    <dbReference type="NCBI Taxonomy" id="323732"/>
    <lineage>
        <taxon>Eukaryota</taxon>
        <taxon>Sar</taxon>
        <taxon>Alveolata</taxon>
        <taxon>Apicomplexa</taxon>
        <taxon>Aconoidasida</taxon>
        <taxon>Piroplasmida</taxon>
        <taxon>Babesiidae</taxon>
        <taxon>Babesia</taxon>
    </lineage>
</organism>
<dbReference type="PANTHER" id="PTHR12854">
    <property type="entry name" value="ATAXIN 2-RELATED"/>
    <property type="match status" value="1"/>
</dbReference>
<dbReference type="Pfam" id="PF06741">
    <property type="entry name" value="LsmAD"/>
    <property type="match status" value="1"/>
</dbReference>
<keyword evidence="4" id="KW-1185">Reference proteome</keyword>
<feature type="domain" description="LsmAD" evidence="2">
    <location>
        <begin position="163"/>
        <end position="222"/>
    </location>
</feature>
<dbReference type="EMBL" id="JALLKP010000002">
    <property type="protein sequence ID" value="KAK2196376.1"/>
    <property type="molecule type" value="Genomic_DNA"/>
</dbReference>
<accession>A0AAD9UNY0</accession>
<dbReference type="CDD" id="cd00600">
    <property type="entry name" value="Sm_like"/>
    <property type="match status" value="1"/>
</dbReference>
<dbReference type="KEGG" id="bdw:94335917"/>
<dbReference type="Pfam" id="PF14438">
    <property type="entry name" value="SM-ATX"/>
    <property type="match status" value="1"/>
</dbReference>
<dbReference type="RefSeq" id="XP_067803218.1">
    <property type="nucleotide sequence ID" value="XM_067946654.1"/>
</dbReference>
<evidence type="ECO:0000313" key="4">
    <source>
        <dbReference type="Proteomes" id="UP001214638"/>
    </source>
</evidence>
<gene>
    <name evidence="3" type="ORF">BdWA1_001619</name>
</gene>
<dbReference type="AlphaFoldDB" id="A0AAD9UNY0"/>
<dbReference type="GeneID" id="94335917"/>
<feature type="compositionally biased region" description="Basic and acidic residues" evidence="1">
    <location>
        <begin position="238"/>
        <end position="248"/>
    </location>
</feature>
<comment type="caution">
    <text evidence="3">The sequence shown here is derived from an EMBL/GenBank/DDBJ whole genome shotgun (WGS) entry which is preliminary data.</text>
</comment>
<dbReference type="InterPro" id="IPR025852">
    <property type="entry name" value="SM_dom_ATX"/>
</dbReference>